<accession>A0A5R8WJT6</accession>
<name>A0A5R8WJT6_9BACT</name>
<sequence>MLPHDREPLQVVGGSQYATRQALGEHFQAQHAAMLPADGAAMLLGVDGSIREVRPEKVARRSA</sequence>
<organism evidence="1 2">
    <name type="scientific">Hymenobacter jeollabukensis</name>
    <dbReference type="NCBI Taxonomy" id="2025313"/>
    <lineage>
        <taxon>Bacteria</taxon>
        <taxon>Pseudomonadati</taxon>
        <taxon>Bacteroidota</taxon>
        <taxon>Cytophagia</taxon>
        <taxon>Cytophagales</taxon>
        <taxon>Hymenobacteraceae</taxon>
        <taxon>Hymenobacter</taxon>
    </lineage>
</organism>
<gene>
    <name evidence="1" type="ORF">FDY95_22470</name>
</gene>
<dbReference type="RefSeq" id="WP_138081254.1">
    <property type="nucleotide sequence ID" value="NZ_VAJM01000015.1"/>
</dbReference>
<proteinExistence type="predicted"/>
<keyword evidence="2" id="KW-1185">Reference proteome</keyword>
<comment type="caution">
    <text evidence="1">The sequence shown here is derived from an EMBL/GenBank/DDBJ whole genome shotgun (WGS) entry which is preliminary data.</text>
</comment>
<dbReference type="Proteomes" id="UP000305517">
    <property type="component" value="Unassembled WGS sequence"/>
</dbReference>
<dbReference type="EMBL" id="VAJM01000015">
    <property type="protein sequence ID" value="TLM88950.1"/>
    <property type="molecule type" value="Genomic_DNA"/>
</dbReference>
<evidence type="ECO:0000313" key="1">
    <source>
        <dbReference type="EMBL" id="TLM88950.1"/>
    </source>
</evidence>
<evidence type="ECO:0000313" key="2">
    <source>
        <dbReference type="Proteomes" id="UP000305517"/>
    </source>
</evidence>
<protein>
    <submittedName>
        <fullName evidence="1">Uncharacterized protein</fullName>
    </submittedName>
</protein>
<reference evidence="1 2" key="1">
    <citation type="submission" date="2019-05" db="EMBL/GenBank/DDBJ databases">
        <title>Hymenobacter edaphi sp. nov., isolated from abandoned arsenic-contaminated farmland soil.</title>
        <authorList>
            <person name="Nie L."/>
        </authorList>
    </citation>
    <scope>NUCLEOTIDE SEQUENCE [LARGE SCALE GENOMIC DNA]</scope>
    <source>
        <strain evidence="1 2">1-3-3-8</strain>
    </source>
</reference>
<dbReference type="AlphaFoldDB" id="A0A5R8WJT6"/>